<reference evidence="1" key="1">
    <citation type="submission" date="2021-01" db="EMBL/GenBank/DDBJ databases">
        <title>Whole genome shotgun sequence of Actinoplanes ferrugineus NBRC 15555.</title>
        <authorList>
            <person name="Komaki H."/>
            <person name="Tamura T."/>
        </authorList>
    </citation>
    <scope>NUCLEOTIDE SEQUENCE</scope>
    <source>
        <strain evidence="1">NBRC 15555</strain>
    </source>
</reference>
<comment type="caution">
    <text evidence="1">The sequence shown here is derived from an EMBL/GenBank/DDBJ whole genome shotgun (WGS) entry which is preliminary data.</text>
</comment>
<evidence type="ECO:0000313" key="1">
    <source>
        <dbReference type="EMBL" id="GIE14201.1"/>
    </source>
</evidence>
<evidence type="ECO:0000313" key="2">
    <source>
        <dbReference type="Proteomes" id="UP000598174"/>
    </source>
</evidence>
<dbReference type="PIRSF" id="PIRSF017393">
    <property type="entry name" value="MTase_SAV2177"/>
    <property type="match status" value="1"/>
</dbReference>
<dbReference type="RefSeq" id="WP_203820614.1">
    <property type="nucleotide sequence ID" value="NZ_BAAABP010000015.1"/>
</dbReference>
<dbReference type="Pfam" id="PF04672">
    <property type="entry name" value="Methyltransf_19"/>
    <property type="match status" value="1"/>
</dbReference>
<dbReference type="Gene3D" id="3.40.50.150">
    <property type="entry name" value="Vaccinia Virus protein VP39"/>
    <property type="match status" value="1"/>
</dbReference>
<dbReference type="CDD" id="cd02440">
    <property type="entry name" value="AdoMet_MTases"/>
    <property type="match status" value="1"/>
</dbReference>
<organism evidence="1 2">
    <name type="scientific">Paractinoplanes ferrugineus</name>
    <dbReference type="NCBI Taxonomy" id="113564"/>
    <lineage>
        <taxon>Bacteria</taxon>
        <taxon>Bacillati</taxon>
        <taxon>Actinomycetota</taxon>
        <taxon>Actinomycetes</taxon>
        <taxon>Micromonosporales</taxon>
        <taxon>Micromonosporaceae</taxon>
        <taxon>Paractinoplanes</taxon>
    </lineage>
</organism>
<proteinExistence type="predicted"/>
<keyword evidence="2" id="KW-1185">Reference proteome</keyword>
<dbReference type="AlphaFoldDB" id="A0A919J3N2"/>
<dbReference type="SUPFAM" id="SSF53335">
    <property type="entry name" value="S-adenosyl-L-methionine-dependent methyltransferases"/>
    <property type="match status" value="1"/>
</dbReference>
<sequence length="272" mass="29852">MTHDAPHLDTTTAHPARRYNYWLGGKDNFAADRASADAIERVFPHIRTAARENRAFLQRAVRILIAAGVRQFLDIGTGLPTADNTHEVAQQLAPDARVVYVDNDPLVMVHARALLTSSPEGRTAYIEADLREPARILGHPQLAGTLDLSKPVALMLVATLHFLSDDQQPYTAVKQLVDRLVPGSYLAATHATTDFLDAQTQAALVAQNNDIIARDREQFTRFFTGLDLVEPGVEVITNWRPDPGVTMPPPEHVSMYGALARIPGITKPGDSR</sequence>
<gene>
    <name evidence="1" type="ORF">Afe05nite_60410</name>
</gene>
<dbReference type="InterPro" id="IPR006764">
    <property type="entry name" value="SAM_dep_MeTrfase_SAV2177_type"/>
</dbReference>
<accession>A0A919J3N2</accession>
<dbReference type="EMBL" id="BOMM01000052">
    <property type="protein sequence ID" value="GIE14201.1"/>
    <property type="molecule type" value="Genomic_DNA"/>
</dbReference>
<name>A0A919J3N2_9ACTN</name>
<dbReference type="Proteomes" id="UP000598174">
    <property type="component" value="Unassembled WGS sequence"/>
</dbReference>
<evidence type="ECO:0008006" key="3">
    <source>
        <dbReference type="Google" id="ProtNLM"/>
    </source>
</evidence>
<dbReference type="InterPro" id="IPR029063">
    <property type="entry name" value="SAM-dependent_MTases_sf"/>
</dbReference>
<protein>
    <recommendedName>
        <fullName evidence="3">S-adenosyl methyltransferase</fullName>
    </recommendedName>
</protein>